<dbReference type="InterPro" id="IPR013011">
    <property type="entry name" value="PTS_EIIB_2"/>
</dbReference>
<feature type="domain" description="PRD" evidence="7">
    <location>
        <begin position="295"/>
        <end position="403"/>
    </location>
</feature>
<dbReference type="InterPro" id="IPR036388">
    <property type="entry name" value="WH-like_DNA-bd_sf"/>
</dbReference>
<gene>
    <name evidence="8" type="ORF">HMPREF9319_0327</name>
</gene>
<dbReference type="Gene3D" id="3.40.50.2300">
    <property type="match status" value="1"/>
</dbReference>
<dbReference type="AlphaFoldDB" id="E0PBV4"/>
<organism evidence="8 9">
    <name type="scientific">Streptococcus equinus ATCC 700338</name>
    <dbReference type="NCBI Taxonomy" id="864569"/>
    <lineage>
        <taxon>Bacteria</taxon>
        <taxon>Bacillati</taxon>
        <taxon>Bacillota</taxon>
        <taxon>Bacilli</taxon>
        <taxon>Lactobacillales</taxon>
        <taxon>Streptococcaceae</taxon>
        <taxon>Streptococcus</taxon>
    </lineage>
</organism>
<dbReference type="InterPro" id="IPR050661">
    <property type="entry name" value="BglG_antiterminators"/>
</dbReference>
<dbReference type="InterPro" id="IPR007737">
    <property type="entry name" value="Mga_HTH"/>
</dbReference>
<dbReference type="HOGENOM" id="CLU_013442_2_1_9"/>
<dbReference type="SUPFAM" id="SSF63520">
    <property type="entry name" value="PTS-regulatory domain, PRD"/>
    <property type="match status" value="2"/>
</dbReference>
<keyword evidence="2" id="KW-0677">Repeat</keyword>
<dbReference type="GO" id="GO:0006355">
    <property type="term" value="P:regulation of DNA-templated transcription"/>
    <property type="evidence" value="ECO:0007669"/>
    <property type="project" value="InterPro"/>
</dbReference>
<proteinExistence type="predicted"/>
<evidence type="ECO:0000256" key="5">
    <source>
        <dbReference type="ARBA" id="ARBA00023163"/>
    </source>
</evidence>
<keyword evidence="9" id="KW-1185">Reference proteome</keyword>
<dbReference type="Gene3D" id="1.10.1790.10">
    <property type="entry name" value="PRD domain"/>
    <property type="match status" value="2"/>
</dbReference>
<evidence type="ECO:0000256" key="3">
    <source>
        <dbReference type="ARBA" id="ARBA00023015"/>
    </source>
</evidence>
<dbReference type="SUPFAM" id="SSF52794">
    <property type="entry name" value="PTS system IIB component-like"/>
    <property type="match status" value="1"/>
</dbReference>
<reference evidence="8 9" key="1">
    <citation type="submission" date="2010-07" db="EMBL/GenBank/DDBJ databases">
        <authorList>
            <person name="Muzny D."/>
            <person name="Qin X."/>
            <person name="Deng J."/>
            <person name="Jiang H."/>
            <person name="Liu Y."/>
            <person name="Qu J."/>
            <person name="Song X.-Z."/>
            <person name="Zhang L."/>
            <person name="Thornton R."/>
            <person name="Coyle M."/>
            <person name="Francisco L."/>
            <person name="Jackson L."/>
            <person name="Javaid M."/>
            <person name="Korchina V."/>
            <person name="Kovar C."/>
            <person name="Mata R."/>
            <person name="Mathew T."/>
            <person name="Ngo R."/>
            <person name="Nguyen L."/>
            <person name="Nguyen N."/>
            <person name="Okwuonu G."/>
            <person name="Ongeri F."/>
            <person name="Pham C."/>
            <person name="Simmons D."/>
            <person name="Wilczek-Boney K."/>
            <person name="Hale W."/>
            <person name="Jakkamsetti A."/>
            <person name="Pham P."/>
            <person name="Ruth R."/>
            <person name="San Lucas F."/>
            <person name="Warren J."/>
            <person name="Zhang J."/>
            <person name="Zhao Z."/>
            <person name="Zhou C."/>
            <person name="Zhu D."/>
            <person name="Lee S."/>
            <person name="Bess C."/>
            <person name="Blankenburg K."/>
            <person name="Forbes L."/>
            <person name="Fu Q."/>
            <person name="Gubbala S."/>
            <person name="Hirani K."/>
            <person name="Jayaseelan J.C."/>
            <person name="Lara F."/>
            <person name="Munidasa M."/>
            <person name="Palculict T."/>
            <person name="Patil S."/>
            <person name="Pu L.-L."/>
            <person name="Saada N."/>
            <person name="Tang L."/>
            <person name="Weissenberger G."/>
            <person name="Zhu Y."/>
            <person name="Hemphill L."/>
            <person name="Shang Y."/>
            <person name="Youmans B."/>
            <person name="Ayvaz T."/>
            <person name="Ross M."/>
            <person name="Santibanez J."/>
            <person name="Aqrawi P."/>
            <person name="Gross S."/>
            <person name="Joshi V."/>
            <person name="Fowler G."/>
            <person name="Nazareth L."/>
            <person name="Reid J."/>
            <person name="Worley K."/>
            <person name="Petrosino J."/>
            <person name="Highlander S."/>
            <person name="Gibbs R."/>
        </authorList>
    </citation>
    <scope>NUCLEOTIDE SEQUENCE [LARGE SCALE GENOMIC DNA]</scope>
    <source>
        <strain evidence="8 9">ATCC 700338</strain>
    </source>
</reference>
<dbReference type="PROSITE" id="PS51372">
    <property type="entry name" value="PRD_2"/>
    <property type="match status" value="2"/>
</dbReference>
<comment type="caution">
    <text evidence="8">The sequence shown here is derived from an EMBL/GenBank/DDBJ whole genome shotgun (WGS) entry which is preliminary data.</text>
</comment>
<keyword evidence="3" id="KW-0805">Transcription regulation</keyword>
<dbReference type="InterPro" id="IPR036095">
    <property type="entry name" value="PTS_EIIB-like_sf"/>
</dbReference>
<evidence type="ECO:0000259" key="6">
    <source>
        <dbReference type="PROSITE" id="PS51099"/>
    </source>
</evidence>
<dbReference type="Pfam" id="PF02302">
    <property type="entry name" value="PTS_IIB"/>
    <property type="match status" value="1"/>
</dbReference>
<dbReference type="PANTHER" id="PTHR30185">
    <property type="entry name" value="CRYPTIC BETA-GLUCOSIDE BGL OPERON ANTITERMINATOR"/>
    <property type="match status" value="1"/>
</dbReference>
<evidence type="ECO:0000313" key="9">
    <source>
        <dbReference type="Proteomes" id="UP000004290"/>
    </source>
</evidence>
<dbReference type="CDD" id="cd05568">
    <property type="entry name" value="PTS_IIB_bgl_like"/>
    <property type="match status" value="1"/>
</dbReference>
<feature type="domain" description="PRD" evidence="7">
    <location>
        <begin position="182"/>
        <end position="290"/>
    </location>
</feature>
<accession>E0PBV4</accession>
<evidence type="ECO:0000313" key="8">
    <source>
        <dbReference type="EMBL" id="EFM28119.1"/>
    </source>
</evidence>
<keyword evidence="1" id="KW-0808">Transferase</keyword>
<dbReference type="InterPro" id="IPR013196">
    <property type="entry name" value="HTH_11"/>
</dbReference>
<feature type="domain" description="PTS EIIB type-2" evidence="6">
    <location>
        <begin position="404"/>
        <end position="495"/>
    </location>
</feature>
<evidence type="ECO:0000256" key="4">
    <source>
        <dbReference type="ARBA" id="ARBA00023159"/>
    </source>
</evidence>
<evidence type="ECO:0000259" key="7">
    <source>
        <dbReference type="PROSITE" id="PS51372"/>
    </source>
</evidence>
<dbReference type="Pfam" id="PF05043">
    <property type="entry name" value="Mga"/>
    <property type="match status" value="1"/>
</dbReference>
<evidence type="ECO:0000256" key="2">
    <source>
        <dbReference type="ARBA" id="ARBA00022737"/>
    </source>
</evidence>
<dbReference type="Pfam" id="PF08279">
    <property type="entry name" value="HTH_11"/>
    <property type="match status" value="1"/>
</dbReference>
<dbReference type="PANTHER" id="PTHR30185:SF18">
    <property type="entry name" value="TRANSCRIPTIONAL REGULATOR MTLR"/>
    <property type="match status" value="1"/>
</dbReference>
<keyword evidence="4" id="KW-0010">Activator</keyword>
<dbReference type="GO" id="GO:0008982">
    <property type="term" value="F:protein-N(PI)-phosphohistidine-sugar phosphotransferase activity"/>
    <property type="evidence" value="ECO:0007669"/>
    <property type="project" value="InterPro"/>
</dbReference>
<evidence type="ECO:0000256" key="1">
    <source>
        <dbReference type="ARBA" id="ARBA00022679"/>
    </source>
</evidence>
<sequence length="495" mass="57610">MKMNKKQLQFDGLLAVLHQNSDYITAKSLSEQLNLSEKTVYRLVKEINQNYFPDELIIKKRGRGFKLNRLKNYDTLINSKQNDFTPASRQIQILERLLTISPKKLLIYDVAQEYYVSDSVIMKDKIEIQKRLNPFHLKISTRTGYIFITGSELDIRRALADLVPTFSMIDIDNLSNTTNQSHFDLELAKIILEEIDQIETDLQARLPYPYNVNIFSHLYIMLERLKISSRKIANAEVVDIKMTDYDDSILKESKKIINDIGNRLGRSIDDLEINYLYQYLYSSRFQLSTHQQKIEFSTRVVSVTKFYFKKMEMTKLESINEQSPMFIDLANHISPLLRRLDNKIYIKNNMLHDIKDRYTDIFNQTEKVSLEMTEQFGFSMLSADEIGFLTLYFVRFKELNPTPIKAVVMCSSGIGISELLKVKIETAFQNLDIVKVVSSQNIKEMLQNYPDIQLVITSVSLQEMLNVKTILVSALLTDEDKKNIQNAIREINYGN</sequence>
<keyword evidence="5" id="KW-0804">Transcription</keyword>
<dbReference type="EMBL" id="AEEL01000007">
    <property type="protein sequence ID" value="EFM28119.1"/>
    <property type="molecule type" value="Genomic_DNA"/>
</dbReference>
<dbReference type="Pfam" id="PF00874">
    <property type="entry name" value="PRD"/>
    <property type="match status" value="1"/>
</dbReference>
<dbReference type="InterPro" id="IPR003501">
    <property type="entry name" value="PTS_EIIB_2/3"/>
</dbReference>
<dbReference type="Gene3D" id="1.10.10.10">
    <property type="entry name" value="Winged helix-like DNA-binding domain superfamily/Winged helix DNA-binding domain"/>
    <property type="match status" value="1"/>
</dbReference>
<dbReference type="InterPro" id="IPR036634">
    <property type="entry name" value="PRD_sf"/>
</dbReference>
<dbReference type="InterPro" id="IPR011608">
    <property type="entry name" value="PRD"/>
</dbReference>
<protein>
    <submittedName>
        <fullName evidence="8">PRD domain protein</fullName>
    </submittedName>
</protein>
<dbReference type="PROSITE" id="PS51099">
    <property type="entry name" value="PTS_EIIB_TYPE_2"/>
    <property type="match status" value="1"/>
</dbReference>
<name>E0PBV4_STREI</name>
<dbReference type="GO" id="GO:0009401">
    <property type="term" value="P:phosphoenolpyruvate-dependent sugar phosphotransferase system"/>
    <property type="evidence" value="ECO:0007669"/>
    <property type="project" value="InterPro"/>
</dbReference>
<dbReference type="Proteomes" id="UP000004290">
    <property type="component" value="Unassembled WGS sequence"/>
</dbReference>